<keyword evidence="7" id="KW-0560">Oxidoreductase</keyword>
<dbReference type="InterPro" id="IPR008333">
    <property type="entry name" value="Cbr1-like_FAD-bd_dom"/>
</dbReference>
<dbReference type="InterPro" id="IPR017938">
    <property type="entry name" value="Riboflavin_synthase-like_b-brl"/>
</dbReference>
<dbReference type="InterPro" id="IPR017927">
    <property type="entry name" value="FAD-bd_FR_type"/>
</dbReference>
<evidence type="ECO:0000256" key="8">
    <source>
        <dbReference type="ARBA" id="ARBA00023004"/>
    </source>
</evidence>
<dbReference type="SUPFAM" id="SSF54292">
    <property type="entry name" value="2Fe-2S ferredoxin-like"/>
    <property type="match status" value="1"/>
</dbReference>
<dbReference type="InterPro" id="IPR001041">
    <property type="entry name" value="2Fe-2S_ferredoxin-type"/>
</dbReference>
<keyword evidence="3" id="KW-0812">Transmembrane</keyword>
<evidence type="ECO:0000259" key="11">
    <source>
        <dbReference type="PROSITE" id="PS51085"/>
    </source>
</evidence>
<protein>
    <submittedName>
        <fullName evidence="13">Phenylacetic acid degradation protein</fullName>
    </submittedName>
</protein>
<keyword evidence="5" id="KW-0479">Metal-binding</keyword>
<dbReference type="InterPro" id="IPR001433">
    <property type="entry name" value="OxRdtase_FAD/NAD-bd"/>
</dbReference>
<evidence type="ECO:0000313" key="14">
    <source>
        <dbReference type="Proteomes" id="UP000033673"/>
    </source>
</evidence>
<dbReference type="EMBL" id="JXXV01000018">
    <property type="protein sequence ID" value="KJY82777.1"/>
    <property type="molecule type" value="Genomic_DNA"/>
</dbReference>
<gene>
    <name evidence="13" type="ORF">TW81_11180</name>
</gene>
<dbReference type="PRINTS" id="PR00410">
    <property type="entry name" value="PHEHYDRXLASE"/>
</dbReference>
<dbReference type="InterPro" id="IPR039261">
    <property type="entry name" value="FNR_nucleotide-bd"/>
</dbReference>
<dbReference type="GO" id="GO:0051537">
    <property type="term" value="F:2 iron, 2 sulfur cluster binding"/>
    <property type="evidence" value="ECO:0007669"/>
    <property type="project" value="UniProtKB-KW"/>
</dbReference>
<dbReference type="GO" id="GO:0050660">
    <property type="term" value="F:flavin adenine dinucleotide binding"/>
    <property type="evidence" value="ECO:0007669"/>
    <property type="project" value="TreeGrafter"/>
</dbReference>
<dbReference type="InterPro" id="IPR036010">
    <property type="entry name" value="2Fe-2S_ferredoxin-like_sf"/>
</dbReference>
<keyword evidence="3" id="KW-0472">Membrane</keyword>
<dbReference type="OrthoDB" id="9796486at2"/>
<comment type="caution">
    <text evidence="13">The sequence shown here is derived from an EMBL/GenBank/DDBJ whole genome shotgun (WGS) entry which is preliminary data.</text>
</comment>
<dbReference type="PROSITE" id="PS51384">
    <property type="entry name" value="FAD_FR"/>
    <property type="match status" value="1"/>
</dbReference>
<dbReference type="Pfam" id="PF00970">
    <property type="entry name" value="FAD_binding_6"/>
    <property type="match status" value="1"/>
</dbReference>
<evidence type="ECO:0000256" key="4">
    <source>
        <dbReference type="ARBA" id="ARBA00022714"/>
    </source>
</evidence>
<dbReference type="Pfam" id="PF00175">
    <property type="entry name" value="NAD_binding_1"/>
    <property type="match status" value="1"/>
</dbReference>
<dbReference type="InterPro" id="IPR001709">
    <property type="entry name" value="Flavoprot_Pyr_Nucl_cyt_Rdtase"/>
</dbReference>
<dbReference type="PRINTS" id="PR00371">
    <property type="entry name" value="FPNCR"/>
</dbReference>
<evidence type="ECO:0000256" key="3">
    <source>
        <dbReference type="ARBA" id="ARBA00022692"/>
    </source>
</evidence>
<dbReference type="CDD" id="cd06214">
    <property type="entry name" value="PA_degradation_oxidoreductase_like"/>
    <property type="match status" value="1"/>
</dbReference>
<evidence type="ECO:0000256" key="10">
    <source>
        <dbReference type="ARBA" id="ARBA00034078"/>
    </source>
</evidence>
<dbReference type="CDD" id="cd00207">
    <property type="entry name" value="fer2"/>
    <property type="match status" value="1"/>
</dbReference>
<accession>A0A0F4NI31</accession>
<evidence type="ECO:0000256" key="5">
    <source>
        <dbReference type="ARBA" id="ARBA00022723"/>
    </source>
</evidence>
<evidence type="ECO:0000256" key="6">
    <source>
        <dbReference type="ARBA" id="ARBA00022827"/>
    </source>
</evidence>
<comment type="cofactor">
    <cofactor evidence="1">
        <name>FAD</name>
        <dbReference type="ChEBI" id="CHEBI:57692"/>
    </cofactor>
</comment>
<feature type="domain" description="2Fe-2S ferredoxin-type" evidence="11">
    <location>
        <begin position="261"/>
        <end position="351"/>
    </location>
</feature>
<feature type="domain" description="FAD-binding FR-type" evidence="12">
    <location>
        <begin position="2"/>
        <end position="106"/>
    </location>
</feature>
<dbReference type="AlphaFoldDB" id="A0A0F4NI31"/>
<reference evidence="13 14" key="1">
    <citation type="journal article" date="2015" name="BMC Genomics">
        <title>Genome mining reveals unlocked bioactive potential of marine Gram-negative bacteria.</title>
        <authorList>
            <person name="Machado H."/>
            <person name="Sonnenschein E.C."/>
            <person name="Melchiorsen J."/>
            <person name="Gram L."/>
        </authorList>
    </citation>
    <scope>NUCLEOTIDE SEQUENCE [LARGE SCALE GENOMIC DNA]</scope>
    <source>
        <strain evidence="13 14">S2757</strain>
    </source>
</reference>
<keyword evidence="4" id="KW-0001">2Fe-2S</keyword>
<dbReference type="PANTHER" id="PTHR47354">
    <property type="entry name" value="NADH OXIDOREDUCTASE HCR"/>
    <property type="match status" value="1"/>
</dbReference>
<evidence type="ECO:0000313" key="13">
    <source>
        <dbReference type="EMBL" id="KJY82777.1"/>
    </source>
</evidence>
<dbReference type="GO" id="GO:0046872">
    <property type="term" value="F:metal ion binding"/>
    <property type="evidence" value="ECO:0007669"/>
    <property type="project" value="UniProtKB-KW"/>
</dbReference>
<organism evidence="13 14">
    <name type="scientific">Vibrio galatheae</name>
    <dbReference type="NCBI Taxonomy" id="579748"/>
    <lineage>
        <taxon>Bacteria</taxon>
        <taxon>Pseudomonadati</taxon>
        <taxon>Pseudomonadota</taxon>
        <taxon>Gammaproteobacteria</taxon>
        <taxon>Vibrionales</taxon>
        <taxon>Vibrionaceae</taxon>
        <taxon>Vibrio</taxon>
    </lineage>
</organism>
<evidence type="ECO:0000256" key="1">
    <source>
        <dbReference type="ARBA" id="ARBA00001974"/>
    </source>
</evidence>
<dbReference type="GO" id="GO:0010124">
    <property type="term" value="P:phenylacetate catabolic process"/>
    <property type="evidence" value="ECO:0007669"/>
    <property type="project" value="InterPro"/>
</dbReference>
<keyword evidence="2" id="KW-0285">Flavoprotein</keyword>
<dbReference type="NCBIfam" id="TIGR02160">
    <property type="entry name" value="PA_CoA_Oxy5"/>
    <property type="match status" value="1"/>
</dbReference>
<dbReference type="Gene3D" id="2.40.30.10">
    <property type="entry name" value="Translation factors"/>
    <property type="match status" value="1"/>
</dbReference>
<keyword evidence="8" id="KW-0408">Iron</keyword>
<dbReference type="PROSITE" id="PS00197">
    <property type="entry name" value="2FE2S_FER_1"/>
    <property type="match status" value="1"/>
</dbReference>
<comment type="cofactor">
    <cofactor evidence="10">
        <name>[2Fe-2S] cluster</name>
        <dbReference type="ChEBI" id="CHEBI:190135"/>
    </cofactor>
</comment>
<keyword evidence="9" id="KW-0411">Iron-sulfur</keyword>
<dbReference type="InterPro" id="IPR006058">
    <property type="entry name" value="2Fe2S_fd_BS"/>
</dbReference>
<dbReference type="PATRIC" id="fig|579748.3.peg.2305"/>
<keyword evidence="14" id="KW-1185">Reference proteome</keyword>
<keyword evidence="6" id="KW-0274">FAD</keyword>
<dbReference type="Proteomes" id="UP000033673">
    <property type="component" value="Unassembled WGS sequence"/>
</dbReference>
<dbReference type="PROSITE" id="PS51085">
    <property type="entry name" value="2FE2S_FER_2"/>
    <property type="match status" value="1"/>
</dbReference>
<dbReference type="PANTHER" id="PTHR47354:SF8">
    <property type="entry name" value="1,2-PHENYLACETYL-COA EPOXIDASE, SUBUNIT E"/>
    <property type="match status" value="1"/>
</dbReference>
<dbReference type="STRING" id="579748.TW81_11180"/>
<proteinExistence type="predicted"/>
<dbReference type="InterPro" id="IPR012675">
    <property type="entry name" value="Beta-grasp_dom_sf"/>
</dbReference>
<evidence type="ECO:0000256" key="7">
    <source>
        <dbReference type="ARBA" id="ARBA00023002"/>
    </source>
</evidence>
<name>A0A0F4NI31_9VIBR</name>
<dbReference type="SUPFAM" id="SSF52343">
    <property type="entry name" value="Ferredoxin reductase-like, C-terminal NADP-linked domain"/>
    <property type="match status" value="1"/>
</dbReference>
<evidence type="ECO:0000259" key="12">
    <source>
        <dbReference type="PROSITE" id="PS51384"/>
    </source>
</evidence>
<dbReference type="InterPro" id="IPR050415">
    <property type="entry name" value="MRET"/>
</dbReference>
<dbReference type="GO" id="GO:0016491">
    <property type="term" value="F:oxidoreductase activity"/>
    <property type="evidence" value="ECO:0007669"/>
    <property type="project" value="UniProtKB-KW"/>
</dbReference>
<dbReference type="Gene3D" id="3.10.20.30">
    <property type="match status" value="1"/>
</dbReference>
<evidence type="ECO:0000256" key="9">
    <source>
        <dbReference type="ARBA" id="ARBA00023014"/>
    </source>
</evidence>
<dbReference type="RefSeq" id="WP_045955802.1">
    <property type="nucleotide sequence ID" value="NZ_JXXV01000018.1"/>
</dbReference>
<evidence type="ECO:0000256" key="2">
    <source>
        <dbReference type="ARBA" id="ARBA00022630"/>
    </source>
</evidence>
<dbReference type="Pfam" id="PF00111">
    <property type="entry name" value="Fer2"/>
    <property type="match status" value="1"/>
</dbReference>
<sequence length="351" mass="38860">MTDFYTLKVASAEKGTADSVVLQFDVPAELQTQFDFHPGQHLTIKSTIDGEELRRCYSICSSPSEKGLQVGIKAIEEGRFSNFAVNEIKAGDELEVMTPQGHFGFTPDMSRAINYLGIAVGSGITPILSMLKSALEAEPNSTFTLLYGNRNSNSMMFKNELLALKNRFPTRFHVNYFFSRETNEVELWNGRLDGDKLRQLGAQLFNWSEFDACYVCGPEEILESSYTALVEGGLPENNYHVERFNTANKAREKSANQSENTQVTLKRDGRVMKIDMTSQDDSLLDAALRQGVDLPYACKGGVCATCICKVKSGNVEMGTNYSLEADQVDAGYVLSCQAVPTTSEVEIDFDV</sequence>
<dbReference type="SUPFAM" id="SSF63380">
    <property type="entry name" value="Riboflavin synthase domain-like"/>
    <property type="match status" value="1"/>
</dbReference>
<dbReference type="Gene3D" id="3.40.50.80">
    <property type="entry name" value="Nucleotide-binding domain of ferredoxin-NADP reductase (FNR) module"/>
    <property type="match status" value="1"/>
</dbReference>
<dbReference type="InterPro" id="IPR011884">
    <property type="entry name" value="PaaE"/>
</dbReference>